<dbReference type="SUPFAM" id="SSF52096">
    <property type="entry name" value="ClpP/crotonase"/>
    <property type="match status" value="2"/>
</dbReference>
<dbReference type="AlphaFoldDB" id="A0A2J7ZN88"/>
<protein>
    <recommendedName>
        <fullName evidence="2">ATP-dependent Clp protease proteolytic subunit</fullName>
    </recommendedName>
</protein>
<proteinExistence type="inferred from homology"/>
<evidence type="ECO:0000313" key="4">
    <source>
        <dbReference type="EMBL" id="PNH01744.1"/>
    </source>
</evidence>
<dbReference type="Gene3D" id="3.90.226.10">
    <property type="entry name" value="2-enoyl-CoA Hydratase, Chain A, domain 1"/>
    <property type="match status" value="2"/>
</dbReference>
<dbReference type="PRINTS" id="PR00127">
    <property type="entry name" value="CLPPROTEASEP"/>
</dbReference>
<dbReference type="GO" id="GO:0004176">
    <property type="term" value="F:ATP-dependent peptidase activity"/>
    <property type="evidence" value="ECO:0007669"/>
    <property type="project" value="InterPro"/>
</dbReference>
<feature type="region of interest" description="Disordered" evidence="3">
    <location>
        <begin position="1"/>
        <end position="31"/>
    </location>
</feature>
<dbReference type="InterPro" id="IPR001907">
    <property type="entry name" value="ClpP"/>
</dbReference>
<name>A0A2J7ZN88_9CHLO</name>
<dbReference type="Proteomes" id="UP000236333">
    <property type="component" value="Unassembled WGS sequence"/>
</dbReference>
<dbReference type="EMBL" id="PGGS01000802">
    <property type="protein sequence ID" value="PNH01744.1"/>
    <property type="molecule type" value="Genomic_DNA"/>
</dbReference>
<dbReference type="InterPro" id="IPR029045">
    <property type="entry name" value="ClpP/crotonase-like_dom_sf"/>
</dbReference>
<gene>
    <name evidence="4" type="ORF">TSOC_012337</name>
</gene>
<accession>A0A2J7ZN88</accession>
<dbReference type="GO" id="GO:0004252">
    <property type="term" value="F:serine-type endopeptidase activity"/>
    <property type="evidence" value="ECO:0007669"/>
    <property type="project" value="InterPro"/>
</dbReference>
<dbReference type="Pfam" id="PF00574">
    <property type="entry name" value="CLP_protease"/>
    <property type="match status" value="1"/>
</dbReference>
<reference evidence="4 5" key="1">
    <citation type="journal article" date="2017" name="Mol. Biol. Evol.">
        <title>The 4-celled Tetrabaena socialis nuclear genome reveals the essential components for genetic control of cell number at the origin of multicellularity in the volvocine lineage.</title>
        <authorList>
            <person name="Featherston J."/>
            <person name="Arakaki Y."/>
            <person name="Hanschen E.R."/>
            <person name="Ferris P.J."/>
            <person name="Michod R.E."/>
            <person name="Olson B.J.S.C."/>
            <person name="Nozaki H."/>
            <person name="Durand P.M."/>
        </authorList>
    </citation>
    <scope>NUCLEOTIDE SEQUENCE [LARGE SCALE GENOMIC DNA]</scope>
    <source>
        <strain evidence="4 5">NIES-571</strain>
    </source>
</reference>
<feature type="compositionally biased region" description="Low complexity" evidence="3">
    <location>
        <begin position="1"/>
        <end position="29"/>
    </location>
</feature>
<comment type="similarity">
    <text evidence="1 2">Belongs to the peptidase S14 family.</text>
</comment>
<dbReference type="InterPro" id="IPR023562">
    <property type="entry name" value="ClpP/TepA"/>
</dbReference>
<keyword evidence="5" id="KW-1185">Reference proteome</keyword>
<keyword evidence="4" id="KW-0645">Protease</keyword>
<sequence>MSIKSSKPIKSGKSNKSSKSSKSGKSNKSTSIFRDMTDDDLFSDKVTHVYFYGEVTTESVRQLKADVAAACNPEPDPNGVRHSPKPILLHINSPGGSLDAGLSSMSILQESRVPIAVMVDGMACSAATFLSIAAPYRIAHSFSTCLIHQFTSFMFGKQDNIKFTVDSVTTTSDYIFDIYEKRTKLTKEDVATLVRRDVLLSAVQCHEYGIFDRILNIKVDPSKHALRHPELNLATSVLLRKTNMNHVNIECGLPPNETFNAEIMKRIDTMLFTADALEVKPIIFRANTSNCSSVEGCFPLLARINSIKVPTLAVIDTRLDLYSIIPLLFCSKRVMYDNAILLMDIVYVKMHEPSLQDMYENTMLVVRLIKSVLRARTSLPAAMIDNIEKERVALTPADCLKYGVVDEVIRLV</sequence>
<dbReference type="PANTHER" id="PTHR10381">
    <property type="entry name" value="ATP-DEPENDENT CLP PROTEASE PROTEOLYTIC SUBUNIT"/>
    <property type="match status" value="1"/>
</dbReference>
<dbReference type="PANTHER" id="PTHR10381:SF11">
    <property type="entry name" value="ATP-DEPENDENT CLP PROTEASE PROTEOLYTIC SUBUNIT, MITOCHONDRIAL"/>
    <property type="match status" value="1"/>
</dbReference>
<evidence type="ECO:0000313" key="5">
    <source>
        <dbReference type="Proteomes" id="UP000236333"/>
    </source>
</evidence>
<organism evidence="4 5">
    <name type="scientific">Tetrabaena socialis</name>
    <dbReference type="NCBI Taxonomy" id="47790"/>
    <lineage>
        <taxon>Eukaryota</taxon>
        <taxon>Viridiplantae</taxon>
        <taxon>Chlorophyta</taxon>
        <taxon>core chlorophytes</taxon>
        <taxon>Chlorophyceae</taxon>
        <taxon>CS clade</taxon>
        <taxon>Chlamydomonadales</taxon>
        <taxon>Tetrabaenaceae</taxon>
        <taxon>Tetrabaena</taxon>
    </lineage>
</organism>
<keyword evidence="4" id="KW-0378">Hydrolase</keyword>
<evidence type="ECO:0000256" key="3">
    <source>
        <dbReference type="SAM" id="MobiDB-lite"/>
    </source>
</evidence>
<evidence type="ECO:0000256" key="1">
    <source>
        <dbReference type="ARBA" id="ARBA00007039"/>
    </source>
</evidence>
<dbReference type="GO" id="GO:0009368">
    <property type="term" value="C:endopeptidase Clp complex"/>
    <property type="evidence" value="ECO:0007669"/>
    <property type="project" value="TreeGrafter"/>
</dbReference>
<dbReference type="GO" id="GO:0009536">
    <property type="term" value="C:plastid"/>
    <property type="evidence" value="ECO:0007669"/>
    <property type="project" value="UniProtKB-ARBA"/>
</dbReference>
<comment type="caution">
    <text evidence="4">The sequence shown here is derived from an EMBL/GenBank/DDBJ whole genome shotgun (WGS) entry which is preliminary data.</text>
</comment>
<dbReference type="GO" id="GO:0006515">
    <property type="term" value="P:protein quality control for misfolded or incompletely synthesized proteins"/>
    <property type="evidence" value="ECO:0007669"/>
    <property type="project" value="TreeGrafter"/>
</dbReference>
<dbReference type="GO" id="GO:0051117">
    <property type="term" value="F:ATPase binding"/>
    <property type="evidence" value="ECO:0007669"/>
    <property type="project" value="TreeGrafter"/>
</dbReference>
<evidence type="ECO:0000256" key="2">
    <source>
        <dbReference type="RuleBase" id="RU003567"/>
    </source>
</evidence>